<protein>
    <recommendedName>
        <fullName evidence="5">LPXTG cell wall anchor domain-containing protein</fullName>
    </recommendedName>
</protein>
<proteinExistence type="predicted"/>
<evidence type="ECO:0008006" key="5">
    <source>
        <dbReference type="Google" id="ProtNLM"/>
    </source>
</evidence>
<gene>
    <name evidence="3" type="ORF">KEC56_00300</name>
</gene>
<feature type="transmembrane region" description="Helical" evidence="1">
    <location>
        <begin position="193"/>
        <end position="211"/>
    </location>
</feature>
<evidence type="ECO:0000256" key="2">
    <source>
        <dbReference type="SAM" id="SignalP"/>
    </source>
</evidence>
<sequence>MMHRAAVVAALVPLLAGAVAPAASASTSASTDSALPLEYSVDGVTWAAASAPLLPPTWRPVPGSTHVSTVYLRSAHDSASNVAIFLDEASSPSATLLEAVHVTGAVANSVALDAFDRCRPLQTARLAPGESLPVTATVTVDPSLTTDQRTSLRLSLAVAMSDTSVTPRPAGCQAAAAVDVAPLALTGQDARPLAFLAALGAVGVILGIVFSRRRRESGHS</sequence>
<keyword evidence="2" id="KW-0732">Signal</keyword>
<dbReference type="AlphaFoldDB" id="A0A9X1LLF5"/>
<accession>A0A9X1LLF5</accession>
<reference evidence="3" key="1">
    <citation type="submission" date="2021-04" db="EMBL/GenBank/DDBJ databases">
        <title>Microbacterium tenobrionis sp. nov. and Microbacterium allomyrinae sp. nov., isolated from larvae of Tenobrio molitor and Allomyrina dichotoma, respectively.</title>
        <authorList>
            <person name="Lee S.D."/>
        </authorList>
    </citation>
    <scope>NUCLEOTIDE SEQUENCE</scope>
    <source>
        <strain evidence="3">YMB-B2</strain>
    </source>
</reference>
<organism evidence="3 4">
    <name type="scientific">Microbacterium tenebrionis</name>
    <dbReference type="NCBI Taxonomy" id="2830665"/>
    <lineage>
        <taxon>Bacteria</taxon>
        <taxon>Bacillati</taxon>
        <taxon>Actinomycetota</taxon>
        <taxon>Actinomycetes</taxon>
        <taxon>Micrococcales</taxon>
        <taxon>Microbacteriaceae</taxon>
        <taxon>Microbacterium</taxon>
    </lineage>
</organism>
<name>A0A9X1LLF5_9MICO</name>
<comment type="caution">
    <text evidence="3">The sequence shown here is derived from an EMBL/GenBank/DDBJ whole genome shotgun (WGS) entry which is preliminary data.</text>
</comment>
<feature type="signal peptide" evidence="2">
    <location>
        <begin position="1"/>
        <end position="25"/>
    </location>
</feature>
<dbReference type="RefSeq" id="WP_227529347.1">
    <property type="nucleotide sequence ID" value="NZ_JAGTTM010000001.1"/>
</dbReference>
<keyword evidence="1" id="KW-1133">Transmembrane helix</keyword>
<evidence type="ECO:0000313" key="4">
    <source>
        <dbReference type="Proteomes" id="UP001139289"/>
    </source>
</evidence>
<evidence type="ECO:0000313" key="3">
    <source>
        <dbReference type="EMBL" id="MCC2027982.1"/>
    </source>
</evidence>
<keyword evidence="1" id="KW-0472">Membrane</keyword>
<feature type="chain" id="PRO_5040991449" description="LPXTG cell wall anchor domain-containing protein" evidence="2">
    <location>
        <begin position="26"/>
        <end position="220"/>
    </location>
</feature>
<keyword evidence="4" id="KW-1185">Reference proteome</keyword>
<evidence type="ECO:0000256" key="1">
    <source>
        <dbReference type="SAM" id="Phobius"/>
    </source>
</evidence>
<dbReference type="Proteomes" id="UP001139289">
    <property type="component" value="Unassembled WGS sequence"/>
</dbReference>
<keyword evidence="1" id="KW-0812">Transmembrane</keyword>
<dbReference type="EMBL" id="JAGTTM010000001">
    <property type="protein sequence ID" value="MCC2027982.1"/>
    <property type="molecule type" value="Genomic_DNA"/>
</dbReference>